<name>A0A0M6YDM9_9RHOB</name>
<keyword evidence="1 2" id="KW-0732">Signal</keyword>
<dbReference type="InterPro" id="IPR013517">
    <property type="entry name" value="FG-GAP"/>
</dbReference>
<protein>
    <submittedName>
        <fullName evidence="3">FG-GAP repeat</fullName>
    </submittedName>
</protein>
<reference evidence="3 4" key="1">
    <citation type="submission" date="2015-07" db="EMBL/GenBank/DDBJ databases">
        <authorList>
            <person name="Noorani M."/>
        </authorList>
    </citation>
    <scope>NUCLEOTIDE SEQUENCE [LARGE SCALE GENOMIC DNA]</scope>
    <source>
        <strain evidence="3 4">CECT 7802</strain>
    </source>
</reference>
<accession>A0A0M6YDM9</accession>
<evidence type="ECO:0000256" key="2">
    <source>
        <dbReference type="SAM" id="SignalP"/>
    </source>
</evidence>
<evidence type="ECO:0000313" key="4">
    <source>
        <dbReference type="Proteomes" id="UP000049222"/>
    </source>
</evidence>
<keyword evidence="4" id="KW-1185">Reference proteome</keyword>
<evidence type="ECO:0000256" key="1">
    <source>
        <dbReference type="ARBA" id="ARBA00022729"/>
    </source>
</evidence>
<dbReference type="SUPFAM" id="SSF69318">
    <property type="entry name" value="Integrin alpha N-terminal domain"/>
    <property type="match status" value="1"/>
</dbReference>
<dbReference type="EMBL" id="CXSU01000005">
    <property type="protein sequence ID" value="CTQ48451.1"/>
    <property type="molecule type" value="Genomic_DNA"/>
</dbReference>
<dbReference type="Proteomes" id="UP000049222">
    <property type="component" value="Unassembled WGS sequence"/>
</dbReference>
<dbReference type="AlphaFoldDB" id="A0A0M6YDM9"/>
<dbReference type="InterPro" id="IPR028994">
    <property type="entry name" value="Integrin_alpha_N"/>
</dbReference>
<dbReference type="STRING" id="420998.JDO7802_00453"/>
<gene>
    <name evidence="3" type="ORF">JDO7802_00453</name>
</gene>
<evidence type="ECO:0000313" key="3">
    <source>
        <dbReference type="EMBL" id="CTQ48451.1"/>
    </source>
</evidence>
<organism evidence="3 4">
    <name type="scientific">Jannaschia donghaensis</name>
    <dbReference type="NCBI Taxonomy" id="420998"/>
    <lineage>
        <taxon>Bacteria</taxon>
        <taxon>Pseudomonadati</taxon>
        <taxon>Pseudomonadota</taxon>
        <taxon>Alphaproteobacteria</taxon>
        <taxon>Rhodobacterales</taxon>
        <taxon>Roseobacteraceae</taxon>
        <taxon>Jannaschia</taxon>
    </lineage>
</organism>
<dbReference type="OrthoDB" id="58662at2"/>
<feature type="chain" id="PRO_5005807749" evidence="2">
    <location>
        <begin position="18"/>
        <end position="256"/>
    </location>
</feature>
<proteinExistence type="predicted"/>
<feature type="signal peptide" evidence="2">
    <location>
        <begin position="1"/>
        <end position="17"/>
    </location>
</feature>
<sequence>MRWAALALLVSAAPAWACVLPWGDHVPGSLVFSETTSPFTTVWYADASDSYGHGIMGDVLDGKTLGAQTRRMASLCFAATVSAGANHVFEDIAPRLTDVDGDGRADIVAVRSSFAKGAQLVVYTLRGDALEILAATPYIGQRHRWLAPAAIGDLDGDGHVEIAYVDRPHLAKTLRIWRYANGDFREVASAGGLTNHAIGDEVIHGGLRDCGQGPEIVLSNADRTRMLAVTYDGADIAARDIGPFSPAAAVRAVACQ</sequence>
<dbReference type="Pfam" id="PF13517">
    <property type="entry name" value="FG-GAP_3"/>
    <property type="match status" value="1"/>
</dbReference>